<name>A0AAU0UQC5_9FIRM</name>
<dbReference type="Proteomes" id="UP001329915">
    <property type="component" value="Chromosome"/>
</dbReference>
<reference evidence="1 2" key="1">
    <citation type="submission" date="2023-04" db="EMBL/GenBank/DDBJ databases">
        <authorList>
            <person name="Hsu D."/>
        </authorList>
    </citation>
    <scope>NUCLEOTIDE SEQUENCE [LARGE SCALE GENOMIC DNA]</scope>
    <source>
        <strain evidence="1 2">MK1</strain>
    </source>
</reference>
<evidence type="ECO:0000313" key="1">
    <source>
        <dbReference type="EMBL" id="WRO22424.1"/>
    </source>
</evidence>
<keyword evidence="2" id="KW-1185">Reference proteome</keyword>
<accession>A0AAU0UQC5</accession>
<dbReference type="KEGG" id="dbc:MFMK1_002253"/>
<sequence>MDKRSYFIKLDLLIVVLGLLLSLGVVANQSSTGEYFRSNSNNAPINTVQRLEFEISQMPGIRKADAEIFGSSAVINIWYDVVVEGNQAVYTSNRVKDLVVVWDSTIAHCKVKPHYGLAVDEFRPY</sequence>
<dbReference type="EMBL" id="CP121694">
    <property type="protein sequence ID" value="WRO22424.1"/>
    <property type="molecule type" value="Genomic_DNA"/>
</dbReference>
<gene>
    <name evidence="1" type="ORF">MFMK1_002253</name>
</gene>
<dbReference type="RefSeq" id="WP_366921837.1">
    <property type="nucleotide sequence ID" value="NZ_CP121694.1"/>
</dbReference>
<organism evidence="1 2">
    <name type="scientific">Metallumcola ferriviriculae</name>
    <dbReference type="NCBI Taxonomy" id="3039180"/>
    <lineage>
        <taxon>Bacteria</taxon>
        <taxon>Bacillati</taxon>
        <taxon>Bacillota</taxon>
        <taxon>Clostridia</taxon>
        <taxon>Neomoorellales</taxon>
        <taxon>Desulfitibacteraceae</taxon>
        <taxon>Metallumcola</taxon>
    </lineage>
</organism>
<proteinExistence type="predicted"/>
<dbReference type="AlphaFoldDB" id="A0AAU0UQC5"/>
<protein>
    <submittedName>
        <fullName evidence="1">Uncharacterized protein</fullName>
    </submittedName>
</protein>
<evidence type="ECO:0000313" key="2">
    <source>
        <dbReference type="Proteomes" id="UP001329915"/>
    </source>
</evidence>